<gene>
    <name evidence="1" type="ORF">E5357_11780</name>
</gene>
<name>A0AC61QY24_9FIRM</name>
<evidence type="ECO:0000313" key="1">
    <source>
        <dbReference type="EMBL" id="TGX97621.1"/>
    </source>
</evidence>
<comment type="caution">
    <text evidence="1">The sequence shown here is derived from an EMBL/GenBank/DDBJ whole genome shotgun (WGS) entry which is preliminary data.</text>
</comment>
<reference evidence="1" key="1">
    <citation type="submission" date="2019-04" db="EMBL/GenBank/DDBJ databases">
        <title>Microbes associate with the intestines of laboratory mice.</title>
        <authorList>
            <person name="Navarre W."/>
            <person name="Wong E."/>
            <person name="Huang K."/>
            <person name="Tropini C."/>
            <person name="Ng K."/>
            <person name="Yu B."/>
        </authorList>
    </citation>
    <scope>NUCLEOTIDE SEQUENCE</scope>
    <source>
        <strain evidence="1">NM72_1-8</strain>
    </source>
</reference>
<organism evidence="1 2">
    <name type="scientific">Hominisplanchenecus murintestinalis</name>
    <dbReference type="NCBI Taxonomy" id="2941517"/>
    <lineage>
        <taxon>Bacteria</taxon>
        <taxon>Bacillati</taxon>
        <taxon>Bacillota</taxon>
        <taxon>Clostridia</taxon>
        <taxon>Lachnospirales</taxon>
        <taxon>Lachnospiraceae</taxon>
        <taxon>Hominisplanchenecus</taxon>
    </lineage>
</organism>
<evidence type="ECO:0000313" key="2">
    <source>
        <dbReference type="Proteomes" id="UP000307720"/>
    </source>
</evidence>
<dbReference type="EMBL" id="SRZB01000028">
    <property type="protein sequence ID" value="TGX97621.1"/>
    <property type="molecule type" value="Genomic_DNA"/>
</dbReference>
<dbReference type="Proteomes" id="UP000307720">
    <property type="component" value="Unassembled WGS sequence"/>
</dbReference>
<proteinExistence type="predicted"/>
<protein>
    <submittedName>
        <fullName evidence="1">Stage III sporulation protein AE</fullName>
    </submittedName>
</protein>
<sequence>MKRIAVIFGMAVLLLTGTWEVKVCAADGGLTEEFLDELELDEIDASFRELQENGGMRFTDAVKKLIQGEVPMTGEGVRQLLKDTLLSQADGNRRTAVRIMLLLTVAGVFTNFISVFEKSQAASTGFYMMYLCLFTLLMQVFQMMQQITMDALDRVITFMELLMPSYFLASVFASGSVAGAGFYEVTLGVILIIQWILKYAVMPAVNLYVLFCMVNHLTKEDYLSKLAEILKTFVEWMLKTLMAAALGFQTIQRLILPAVDSLKTAVLTKTAGAVPGIGNVFSGVTEVVLGSAVLIKNAVGAAGMIFLALLCLVPLLKLGFGAVFYRLLAAIAQPVSDRRMVDCVGSVGEGLGLLMKVLLMVGALFFISIAMAAASIGS</sequence>
<accession>A0AC61QY24</accession>
<keyword evidence="2" id="KW-1185">Reference proteome</keyword>